<dbReference type="EMBL" id="VULZ01000001">
    <property type="protein sequence ID" value="MSS13633.1"/>
    <property type="molecule type" value="Genomic_DNA"/>
</dbReference>
<evidence type="ECO:0000313" key="4">
    <source>
        <dbReference type="EMBL" id="MSS13633.1"/>
    </source>
</evidence>
<feature type="region of interest" description="Disordered" evidence="2">
    <location>
        <begin position="1216"/>
        <end position="1235"/>
    </location>
</feature>
<organism evidence="4 5">
    <name type="scientific">Porcincola intestinalis</name>
    <dbReference type="NCBI Taxonomy" id="2606632"/>
    <lineage>
        <taxon>Bacteria</taxon>
        <taxon>Bacillati</taxon>
        <taxon>Bacillota</taxon>
        <taxon>Clostridia</taxon>
        <taxon>Lachnospirales</taxon>
        <taxon>Lachnospiraceae</taxon>
        <taxon>Porcincola</taxon>
    </lineage>
</organism>
<dbReference type="RefSeq" id="WP_154521822.1">
    <property type="nucleotide sequence ID" value="NZ_VULZ01000001.1"/>
</dbReference>
<dbReference type="PANTHER" id="PTHR37813:SF1">
    <property type="entry name" value="FELS-2 PROPHAGE PROTEIN"/>
    <property type="match status" value="1"/>
</dbReference>
<dbReference type="Pfam" id="PF10145">
    <property type="entry name" value="PhageMin_Tail"/>
    <property type="match status" value="1"/>
</dbReference>
<dbReference type="SUPFAM" id="SSF58104">
    <property type="entry name" value="Methyl-accepting chemotaxis protein (MCP) signaling domain"/>
    <property type="match status" value="1"/>
</dbReference>
<evidence type="ECO:0000256" key="1">
    <source>
        <dbReference type="ARBA" id="ARBA00022612"/>
    </source>
</evidence>
<feature type="region of interest" description="Disordered" evidence="2">
    <location>
        <begin position="99"/>
        <end position="124"/>
    </location>
</feature>
<comment type="caution">
    <text evidence="4">The sequence shown here is derived from an EMBL/GenBank/DDBJ whole genome shotgun (WGS) entry which is preliminary data.</text>
</comment>
<dbReference type="Proteomes" id="UP000481852">
    <property type="component" value="Unassembled WGS sequence"/>
</dbReference>
<accession>A0A6L5X2I1</accession>
<keyword evidence="1" id="KW-1188">Viral release from host cell</keyword>
<keyword evidence="5" id="KW-1185">Reference proteome</keyword>
<dbReference type="PANTHER" id="PTHR37813">
    <property type="entry name" value="FELS-2 PROPHAGE PROTEIN"/>
    <property type="match status" value="1"/>
</dbReference>
<evidence type="ECO:0000256" key="2">
    <source>
        <dbReference type="SAM" id="MobiDB-lite"/>
    </source>
</evidence>
<dbReference type="NCBIfam" id="TIGR01760">
    <property type="entry name" value="tape_meas_TP901"/>
    <property type="match status" value="1"/>
</dbReference>
<evidence type="ECO:0000313" key="5">
    <source>
        <dbReference type="Proteomes" id="UP000481852"/>
    </source>
</evidence>
<gene>
    <name evidence="4" type="ORF">FYJ35_00965</name>
</gene>
<sequence>MSDITATIRINDQASSKFAAIGRAASSAEKQMNSVGRAVDKAFSGTSVGRFASEFSSSVGQAASSLGTFNSSVGEAARTAQEFGNNVSSSMSGAGSGISSFGQSVAESMNDAKSSMDDMTDSAKDVGEAVEGIGDGANGLSEIGNQAQEAGSQVDSLNQKSNTLHDTLSKVIQLVGGAMVVDKIKDYGEESLNTFKTYESGMAEVSTLLPDASKAEMEQLGEGARQIAEDTGTEIQGVTSAMYQAISASVPKDDVLDFLRTAEKAATGGVTDMETSVDAITSVINAYGTANLSAMDASDKMFTAVKLGKTTFDELGGALYNVVPTAVGAGVSFDDVTGALAAMTAQGVPTSVATTQLRQAIVELSDSGTETGKKFKELSGQGFRDFISSGHNLSDAFSIMEDEAKKTGVGVNELFSSVEAGNAVLSLSGDHAQLFKDDIAAMQDSAGATDTAYSKMADTMEYKTNKMKAQFEDIRLSAGEALKGGISEVAGFIGDNIDSIKEPIVTFFSDVGKTIGNMVPLLPGILKGIKGIADAAGKIIMPIINFASSNPDFIETAIGGIGAAFATWKLSSMDWSSLGIVKLVTTLAANPVAAGLTATAAGLTAIGIAVDKYNQKQVENNLDTHFGDIALSAEEAKQAAISILNPGSSVDNPINVLTTLQEGNDLVEQARQLKSDADQALKDNETLEWEAHIQGGISEDDKTTFMNNVNTFIENTKQSVITQAQGIEEQIGSLIGGETGTTLVTAVDSWTQEDLGTMDGLSTAIKGIAQDAIDNGLQDVDINAALSIAQAKLAQFNAGLQQAQMKSNLDYLGIEYSGAALDKDSWSKVVDEMDKYQKDYDKAGAESEKSILSYFEREAALGHMDKNGVFEGTNFTKQDITDIVAKARNQRQMTSQQLAQDWMNQSLSDAYGKEVGKADMEGEAQKRLNQIMETAQSGGDAFSVAEDVGGTMNWNLDRSTSGALADRYKQMAPNVETMQETIDKAREAGEAVPQAYMDSYNKAIEVGAAAGDTNAGYQYMANQLFEAGKSQEFLDQIDKAGAVIPQEFRDAINRSMTTTSTEDYSNFYDTMMQGISGDVDWNAVSEELSKYGITLGNDFWKGVQDGSPQTAADAAKYLNLDGLTQGSTATTATGEMGVTYTLDADVNTVWSIAGKVIEAGGGGGLSQAELTQKILEANGWTNDQATNLDVGQTVNIPEEYVVDPTVDTSKAGKAVQDATTEAGEAAQQASESNPVPVEQKYTVEAQVDTSGVGGAVQSASTSAAGSAGGDTTVNTTTTNNVTTTTNVTNAADAAQETHDQVQAALDTPTSTTGSTNVTVSQTNNAADVYSQVVSDLQSQFSNSISVGAHATVNMSWGITNASKTITLSGASGGSFTITAHKEGGYFTEPHVGIVAEAGPEWIIPDNGSADSAEMLMEAASSILGSGSGSDKVAPDMASYLGSGSGSSGTSSSKDINININGNGSIRASGMSKEQVVEILQDNLRPVLLNIVSTEDAEEGMLAYEY</sequence>
<reference evidence="4 5" key="1">
    <citation type="submission" date="2019-08" db="EMBL/GenBank/DDBJ databases">
        <title>In-depth cultivation of the pig gut microbiome towards novel bacterial diversity and tailored functional studies.</title>
        <authorList>
            <person name="Wylensek D."/>
            <person name="Hitch T.C.A."/>
            <person name="Clavel T."/>
        </authorList>
    </citation>
    <scope>NUCLEOTIDE SEQUENCE [LARGE SCALE GENOMIC DNA]</scope>
    <source>
        <strain evidence="4 5">Oil+RF-744-WCA-WT-11</strain>
    </source>
</reference>
<evidence type="ECO:0000259" key="3">
    <source>
        <dbReference type="Pfam" id="PF10145"/>
    </source>
</evidence>
<dbReference type="InterPro" id="IPR010090">
    <property type="entry name" value="Phage_tape_meas"/>
</dbReference>
<proteinExistence type="predicted"/>
<protein>
    <submittedName>
        <fullName evidence="4">Phage tail tape measure protein</fullName>
    </submittedName>
</protein>
<name>A0A6L5X2I1_9FIRM</name>
<feature type="compositionally biased region" description="Low complexity" evidence="2">
    <location>
        <begin position="1218"/>
        <end position="1232"/>
    </location>
</feature>
<feature type="domain" description="Phage tail tape measure protein" evidence="3">
    <location>
        <begin position="224"/>
        <end position="406"/>
    </location>
</feature>
<feature type="region of interest" description="Disordered" evidence="2">
    <location>
        <begin position="1260"/>
        <end position="1280"/>
    </location>
</feature>